<evidence type="ECO:0000256" key="4">
    <source>
        <dbReference type="ARBA" id="ARBA00022989"/>
    </source>
</evidence>
<reference evidence="8" key="1">
    <citation type="submission" date="2023-04" db="EMBL/GenBank/DDBJ databases">
        <title>Candida boidinii NBRC 10035.</title>
        <authorList>
            <person name="Ichikawa N."/>
            <person name="Sato H."/>
            <person name="Tonouchi N."/>
        </authorList>
    </citation>
    <scope>NUCLEOTIDE SEQUENCE</scope>
    <source>
        <strain evidence="8">NBRC 10035</strain>
    </source>
</reference>
<accession>A0A9W6WBS0</accession>
<evidence type="ECO:0000256" key="6">
    <source>
        <dbReference type="SAM" id="MobiDB-lite"/>
    </source>
</evidence>
<dbReference type="InterPro" id="IPR036259">
    <property type="entry name" value="MFS_trans_sf"/>
</dbReference>
<dbReference type="FunFam" id="1.20.1250.20:FF:000106">
    <property type="entry name" value="MFS transporter, putative"/>
    <property type="match status" value="1"/>
</dbReference>
<dbReference type="Proteomes" id="UP001165120">
    <property type="component" value="Unassembled WGS sequence"/>
</dbReference>
<gene>
    <name evidence="8" type="ORF">Cboi02_000470600</name>
</gene>
<organism evidence="8 9">
    <name type="scientific">Candida boidinii</name>
    <name type="common">Yeast</name>
    <dbReference type="NCBI Taxonomy" id="5477"/>
    <lineage>
        <taxon>Eukaryota</taxon>
        <taxon>Fungi</taxon>
        <taxon>Dikarya</taxon>
        <taxon>Ascomycota</taxon>
        <taxon>Saccharomycotina</taxon>
        <taxon>Pichiomycetes</taxon>
        <taxon>Pichiales</taxon>
        <taxon>Pichiaceae</taxon>
        <taxon>Ogataea</taxon>
        <taxon>Ogataea/Candida clade</taxon>
    </lineage>
</organism>
<feature type="transmembrane region" description="Helical" evidence="7">
    <location>
        <begin position="525"/>
        <end position="546"/>
    </location>
</feature>
<dbReference type="AlphaFoldDB" id="A0A9W6WBS0"/>
<feature type="transmembrane region" description="Helical" evidence="7">
    <location>
        <begin position="220"/>
        <end position="239"/>
    </location>
</feature>
<feature type="transmembrane region" description="Helical" evidence="7">
    <location>
        <begin position="398"/>
        <end position="417"/>
    </location>
</feature>
<feature type="transmembrane region" description="Helical" evidence="7">
    <location>
        <begin position="490"/>
        <end position="510"/>
    </location>
</feature>
<keyword evidence="9" id="KW-1185">Reference proteome</keyword>
<name>A0A9W6WBS0_CANBO</name>
<dbReference type="PANTHER" id="PTHR43791">
    <property type="entry name" value="PERMEASE-RELATED"/>
    <property type="match status" value="1"/>
</dbReference>
<proteinExistence type="predicted"/>
<dbReference type="SUPFAM" id="SSF103473">
    <property type="entry name" value="MFS general substrate transporter"/>
    <property type="match status" value="1"/>
</dbReference>
<evidence type="ECO:0000256" key="3">
    <source>
        <dbReference type="ARBA" id="ARBA00022692"/>
    </source>
</evidence>
<dbReference type="GO" id="GO:0016020">
    <property type="term" value="C:membrane"/>
    <property type="evidence" value="ECO:0007669"/>
    <property type="project" value="UniProtKB-SubCell"/>
</dbReference>
<dbReference type="GO" id="GO:0022857">
    <property type="term" value="F:transmembrane transporter activity"/>
    <property type="evidence" value="ECO:0007669"/>
    <property type="project" value="InterPro"/>
</dbReference>
<feature type="transmembrane region" description="Helical" evidence="7">
    <location>
        <begin position="283"/>
        <end position="304"/>
    </location>
</feature>
<evidence type="ECO:0000256" key="5">
    <source>
        <dbReference type="ARBA" id="ARBA00023136"/>
    </source>
</evidence>
<feature type="transmembrane region" description="Helical" evidence="7">
    <location>
        <begin position="455"/>
        <end position="478"/>
    </location>
</feature>
<protein>
    <submittedName>
        <fullName evidence="8">Unnamed protein product</fullName>
    </submittedName>
</protein>
<dbReference type="Pfam" id="PF07690">
    <property type="entry name" value="MFS_1"/>
    <property type="match status" value="1"/>
</dbReference>
<feature type="region of interest" description="Disordered" evidence="6">
    <location>
        <begin position="53"/>
        <end position="72"/>
    </location>
</feature>
<dbReference type="Gene3D" id="1.20.1250.20">
    <property type="entry name" value="MFS general substrate transporter like domains"/>
    <property type="match status" value="1"/>
</dbReference>
<dbReference type="PANTHER" id="PTHR43791:SF29">
    <property type="entry name" value="MAJOR FACILITATOR SUPERFAMILY (MFS) PROFILE DOMAIN-CONTAINING PROTEIN"/>
    <property type="match status" value="1"/>
</dbReference>
<comment type="subcellular location">
    <subcellularLocation>
        <location evidence="1">Membrane</location>
        <topology evidence="1">Multi-pass membrane protein</topology>
    </subcellularLocation>
</comment>
<dbReference type="FunFam" id="1.20.1250.20:FF:000247">
    <property type="entry name" value="MFS general substrate transporter"/>
    <property type="match status" value="1"/>
</dbReference>
<feature type="compositionally biased region" description="Polar residues" evidence="6">
    <location>
        <begin position="28"/>
        <end position="39"/>
    </location>
</feature>
<sequence length="583" mass="66684">MGLLGKVFGDNNANSKANEAGENVNAPRKSTSSTSSQDATGIDDNKAIEFEETALSADESSDTDSIKTRNGGLENPFLDPNFATYYRNVYERTKYECRARFDPFFKWSKTEENKLRRKLDFRVTLLACFMFVALQVDRGNLGQAVSDNMLDDLNMTTAEFNTGNTIFYLCFLSAELPSQLVSKKLGADVWIPIQMMSWSIVALAQVGLKNKHGFYACRALLGLLEGGFIPDLVLWLSYFYTSAELSVRLSYFWTTLSLTQIFTSLLAFGILRMRGINGLPGWAWLFLIEGLFTFLIGLSAWFLMVPSAVQTKKRWNPKGWFTEHEEKIIVNKILRDDPTKGDMNNRQGITIKMLYEAISDYHLWPVYIIGIFAYIPTNVLTTYLTLVLRSMGFSRFDVNLLTIPHNVIHIVLLLLITKFSEVVNERSYVCLFQPFYVVPLLGVLRWWKGSMVEKWQTWAIATLMLGNPYIHAICVSWCSRNSRSIKNRTVSASLYNMFVQAGSIIASNIYRPDDAPLYHRGNSTLFALACAMFPILLLTRGFYVFINRRREKKWQSMSEEEKEDYIKNTTDEGSFRLDFRFAT</sequence>
<keyword evidence="4 7" id="KW-1133">Transmembrane helix</keyword>
<evidence type="ECO:0000256" key="7">
    <source>
        <dbReference type="SAM" id="Phobius"/>
    </source>
</evidence>
<keyword evidence="3 7" id="KW-0812">Transmembrane</keyword>
<evidence type="ECO:0000256" key="1">
    <source>
        <dbReference type="ARBA" id="ARBA00004141"/>
    </source>
</evidence>
<feature type="region of interest" description="Disordered" evidence="6">
    <location>
        <begin position="1"/>
        <end position="44"/>
    </location>
</feature>
<dbReference type="InterPro" id="IPR011701">
    <property type="entry name" value="MFS"/>
</dbReference>
<keyword evidence="2" id="KW-0813">Transport</keyword>
<dbReference type="EMBL" id="BSXN01001997">
    <property type="protein sequence ID" value="GME75237.1"/>
    <property type="molecule type" value="Genomic_DNA"/>
</dbReference>
<evidence type="ECO:0000313" key="9">
    <source>
        <dbReference type="Proteomes" id="UP001165120"/>
    </source>
</evidence>
<feature type="transmembrane region" description="Helical" evidence="7">
    <location>
        <begin position="251"/>
        <end position="271"/>
    </location>
</feature>
<feature type="transmembrane region" description="Helical" evidence="7">
    <location>
        <begin position="364"/>
        <end position="386"/>
    </location>
</feature>
<evidence type="ECO:0000313" key="8">
    <source>
        <dbReference type="EMBL" id="GME75237.1"/>
    </source>
</evidence>
<keyword evidence="5 7" id="KW-0472">Membrane</keyword>
<comment type="caution">
    <text evidence="8">The sequence shown here is derived from an EMBL/GenBank/DDBJ whole genome shotgun (WGS) entry which is preliminary data.</text>
</comment>
<evidence type="ECO:0000256" key="2">
    <source>
        <dbReference type="ARBA" id="ARBA00022448"/>
    </source>
</evidence>